<name>A0A375YBL4_MYCPF</name>
<dbReference type="PANTHER" id="PTHR30136">
    <property type="entry name" value="HELIX-TURN-HELIX TRANSCRIPTIONAL REGULATOR, ICLR FAMILY"/>
    <property type="match status" value="1"/>
</dbReference>
<accession>A0A375YBL4</accession>
<dbReference type="Proteomes" id="UP000252008">
    <property type="component" value="Unassembled WGS sequence"/>
</dbReference>
<dbReference type="GO" id="GO:0003700">
    <property type="term" value="F:DNA-binding transcription factor activity"/>
    <property type="evidence" value="ECO:0007669"/>
    <property type="project" value="TreeGrafter"/>
</dbReference>
<dbReference type="Gene3D" id="3.30.450.40">
    <property type="match status" value="1"/>
</dbReference>
<dbReference type="GO" id="GO:0003677">
    <property type="term" value="F:DNA binding"/>
    <property type="evidence" value="ECO:0007669"/>
    <property type="project" value="UniProtKB-KW"/>
</dbReference>
<evidence type="ECO:0000256" key="2">
    <source>
        <dbReference type="ARBA" id="ARBA00023125"/>
    </source>
</evidence>
<dbReference type="InterPro" id="IPR036388">
    <property type="entry name" value="WH-like_DNA-bd_sf"/>
</dbReference>
<dbReference type="InterPro" id="IPR050707">
    <property type="entry name" value="HTH_MetabolicPath_Reg"/>
</dbReference>
<proteinExistence type="predicted"/>
<keyword evidence="7" id="KW-1185">Reference proteome</keyword>
<dbReference type="SUPFAM" id="SSF55781">
    <property type="entry name" value="GAF domain-like"/>
    <property type="match status" value="1"/>
</dbReference>
<dbReference type="PROSITE" id="PS51078">
    <property type="entry name" value="ICLR_ED"/>
    <property type="match status" value="1"/>
</dbReference>
<dbReference type="InterPro" id="IPR036390">
    <property type="entry name" value="WH_DNA-bd_sf"/>
</dbReference>
<evidence type="ECO:0000313" key="7">
    <source>
        <dbReference type="Proteomes" id="UP000252008"/>
    </source>
</evidence>
<dbReference type="InterPro" id="IPR005471">
    <property type="entry name" value="Tscrpt_reg_IclR_N"/>
</dbReference>
<feature type="domain" description="HTH iclR-type" evidence="4">
    <location>
        <begin position="11"/>
        <end position="74"/>
    </location>
</feature>
<sequence length="312" mass="34035">MLPSVQPGRASPPTHRVVQLLDFLAGRPTERFGISDLARRVGLSKPTCLGIVTSLTEAGYLVRDPADKTYRLGPSLITLGHRAQESMRVSPAARERLRQLSARYGATAALSGVVDDRITLLDLVAPAGVRPGVEVGQSYPFAPPVGLMFVLWDDEAERDWLRRQPTIPLRTDSERLRRVVASCRAHGYLVERQTPGGRRLYALMAGMPTDLPDELRALLGELVSDVGERVYLREENPGRGRHDIAVISAPVYDHYRRQVMVTSMHIGKPLTDSEISERARAVVAAADAVTEQLGGVKPTGWPPLSGGRAAAT</sequence>
<feature type="domain" description="IclR-ED" evidence="5">
    <location>
        <begin position="75"/>
        <end position="295"/>
    </location>
</feature>
<dbReference type="Pfam" id="PF09339">
    <property type="entry name" value="HTH_IclR"/>
    <property type="match status" value="1"/>
</dbReference>
<reference evidence="6 7" key="1">
    <citation type="submission" date="2018-05" db="EMBL/GenBank/DDBJ databases">
        <authorList>
            <consortium name="IHU Genomes"/>
        </authorList>
    </citation>
    <scope>NUCLEOTIDE SEQUENCE [LARGE SCALE GENOMIC DNA]</scope>
    <source>
        <strain evidence="6 7">P7335</strain>
    </source>
</reference>
<organism evidence="6 7">
    <name type="scientific">Mycolicibacterium parafortuitum</name>
    <name type="common">Mycobacterium parafortuitum</name>
    <dbReference type="NCBI Taxonomy" id="39692"/>
    <lineage>
        <taxon>Bacteria</taxon>
        <taxon>Bacillati</taxon>
        <taxon>Actinomycetota</taxon>
        <taxon>Actinomycetes</taxon>
        <taxon>Mycobacteriales</taxon>
        <taxon>Mycobacteriaceae</taxon>
        <taxon>Mycolicibacterium</taxon>
    </lineage>
</organism>
<evidence type="ECO:0000259" key="5">
    <source>
        <dbReference type="PROSITE" id="PS51078"/>
    </source>
</evidence>
<dbReference type="Gene3D" id="1.10.10.10">
    <property type="entry name" value="Winged helix-like DNA-binding domain superfamily/Winged helix DNA-binding domain"/>
    <property type="match status" value="1"/>
</dbReference>
<evidence type="ECO:0000256" key="3">
    <source>
        <dbReference type="ARBA" id="ARBA00023163"/>
    </source>
</evidence>
<dbReference type="SUPFAM" id="SSF46785">
    <property type="entry name" value="Winged helix' DNA-binding domain"/>
    <property type="match status" value="1"/>
</dbReference>
<keyword evidence="2" id="KW-0238">DNA-binding</keyword>
<dbReference type="PROSITE" id="PS51077">
    <property type="entry name" value="HTH_ICLR"/>
    <property type="match status" value="1"/>
</dbReference>
<evidence type="ECO:0000313" key="6">
    <source>
        <dbReference type="EMBL" id="SRX78471.1"/>
    </source>
</evidence>
<dbReference type="STRING" id="39692.BST38_03835"/>
<dbReference type="PANTHER" id="PTHR30136:SF24">
    <property type="entry name" value="HTH-TYPE TRANSCRIPTIONAL REPRESSOR ALLR"/>
    <property type="match status" value="1"/>
</dbReference>
<dbReference type="SMART" id="SM00346">
    <property type="entry name" value="HTH_ICLR"/>
    <property type="match status" value="1"/>
</dbReference>
<dbReference type="EMBL" id="UEGS01000001">
    <property type="protein sequence ID" value="SRX78471.1"/>
    <property type="molecule type" value="Genomic_DNA"/>
</dbReference>
<dbReference type="GO" id="GO:0045892">
    <property type="term" value="P:negative regulation of DNA-templated transcription"/>
    <property type="evidence" value="ECO:0007669"/>
    <property type="project" value="TreeGrafter"/>
</dbReference>
<dbReference type="RefSeq" id="WP_083141915.1">
    <property type="nucleotide sequence ID" value="NZ_MVID01000002.1"/>
</dbReference>
<gene>
    <name evidence="6" type="ORF">MPP7335_00195</name>
</gene>
<dbReference type="InterPro" id="IPR029016">
    <property type="entry name" value="GAF-like_dom_sf"/>
</dbReference>
<dbReference type="InterPro" id="IPR014757">
    <property type="entry name" value="Tscrpt_reg_IclR_C"/>
</dbReference>
<protein>
    <submittedName>
        <fullName evidence="6">Transcriptional regulator [Rhodococcus jostii RHA1]</fullName>
    </submittedName>
</protein>
<dbReference type="AlphaFoldDB" id="A0A375YBL4"/>
<keyword evidence="1" id="KW-0805">Transcription regulation</keyword>
<evidence type="ECO:0000259" key="4">
    <source>
        <dbReference type="PROSITE" id="PS51077"/>
    </source>
</evidence>
<evidence type="ECO:0000256" key="1">
    <source>
        <dbReference type="ARBA" id="ARBA00023015"/>
    </source>
</evidence>
<keyword evidence="3" id="KW-0804">Transcription</keyword>